<feature type="domain" description="DUF6619" evidence="2">
    <location>
        <begin position="14"/>
        <end position="112"/>
    </location>
</feature>
<feature type="chain" id="PRO_5038756469" description="DUF6619 domain-containing protein" evidence="1">
    <location>
        <begin position="29"/>
        <end position="231"/>
    </location>
</feature>
<dbReference type="EMBL" id="DWWJ01000041">
    <property type="protein sequence ID" value="HJC40349.1"/>
    <property type="molecule type" value="Genomic_DNA"/>
</dbReference>
<name>A0A9D2SZS6_9FIRM</name>
<dbReference type="Proteomes" id="UP000823882">
    <property type="component" value="Unassembled WGS sequence"/>
</dbReference>
<reference evidence="3" key="1">
    <citation type="journal article" date="2021" name="PeerJ">
        <title>Extensive microbial diversity within the chicken gut microbiome revealed by metagenomics and culture.</title>
        <authorList>
            <person name="Gilroy R."/>
            <person name="Ravi A."/>
            <person name="Getino M."/>
            <person name="Pursley I."/>
            <person name="Horton D.L."/>
            <person name="Alikhan N.F."/>
            <person name="Baker D."/>
            <person name="Gharbi K."/>
            <person name="Hall N."/>
            <person name="Watson M."/>
            <person name="Adriaenssens E.M."/>
            <person name="Foster-Nyarko E."/>
            <person name="Jarju S."/>
            <person name="Secka A."/>
            <person name="Antonio M."/>
            <person name="Oren A."/>
            <person name="Chaudhuri R.R."/>
            <person name="La Ragione R."/>
            <person name="Hildebrand F."/>
            <person name="Pallen M.J."/>
        </authorList>
    </citation>
    <scope>NUCLEOTIDE SEQUENCE</scope>
    <source>
        <strain evidence="3">CHK186-1790</strain>
    </source>
</reference>
<dbReference type="Pfam" id="PF20324">
    <property type="entry name" value="DUF6619"/>
    <property type="match status" value="1"/>
</dbReference>
<evidence type="ECO:0000256" key="1">
    <source>
        <dbReference type="SAM" id="SignalP"/>
    </source>
</evidence>
<proteinExistence type="predicted"/>
<dbReference type="AlphaFoldDB" id="A0A9D2SZS6"/>
<evidence type="ECO:0000313" key="3">
    <source>
        <dbReference type="EMBL" id="HJC40349.1"/>
    </source>
</evidence>
<feature type="signal peptide" evidence="1">
    <location>
        <begin position="1"/>
        <end position="28"/>
    </location>
</feature>
<dbReference type="PROSITE" id="PS51257">
    <property type="entry name" value="PROKAR_LIPOPROTEIN"/>
    <property type="match status" value="1"/>
</dbReference>
<protein>
    <recommendedName>
        <fullName evidence="2">DUF6619 domain-containing protein</fullName>
    </recommendedName>
</protein>
<reference evidence="3" key="2">
    <citation type="submission" date="2021-04" db="EMBL/GenBank/DDBJ databases">
        <authorList>
            <person name="Gilroy R."/>
        </authorList>
    </citation>
    <scope>NUCLEOTIDE SEQUENCE</scope>
    <source>
        <strain evidence="3">CHK186-1790</strain>
    </source>
</reference>
<sequence length="231" mass="24635">MSKRKPLLFLLAAALTLGLSACRSVSRAAPLDTGDLTRLFYRDIDAVCDDPALSQAGGELLEAMADQDGILLSFAVDTSIELSGILGDYDHLALVDTAWMERYDSPDHLTPLALEDLSQELQDFLQAQLPLWTVSGEVLPEGLRLCAYTGEGLPLLGARAGEEIPLLRAERPLVLLVEDPAASLRPDSCTLPLSSSGNLLFADGAALDAALEESPLLPCLSDRRAPVLGLV</sequence>
<organism evidence="3 4">
    <name type="scientific">Candidatus Intestinimonas pullistercoris</name>
    <dbReference type="NCBI Taxonomy" id="2838623"/>
    <lineage>
        <taxon>Bacteria</taxon>
        <taxon>Bacillati</taxon>
        <taxon>Bacillota</taxon>
        <taxon>Clostridia</taxon>
        <taxon>Eubacteriales</taxon>
        <taxon>Intestinimonas</taxon>
    </lineage>
</organism>
<accession>A0A9D2SZS6</accession>
<gene>
    <name evidence="3" type="ORF">H9701_02200</name>
</gene>
<evidence type="ECO:0000313" key="4">
    <source>
        <dbReference type="Proteomes" id="UP000823882"/>
    </source>
</evidence>
<evidence type="ECO:0000259" key="2">
    <source>
        <dbReference type="Pfam" id="PF20324"/>
    </source>
</evidence>
<keyword evidence="1" id="KW-0732">Signal</keyword>
<comment type="caution">
    <text evidence="3">The sequence shown here is derived from an EMBL/GenBank/DDBJ whole genome shotgun (WGS) entry which is preliminary data.</text>
</comment>
<dbReference type="InterPro" id="IPR046727">
    <property type="entry name" value="DUF6619"/>
</dbReference>